<feature type="compositionally biased region" description="Polar residues" evidence="1">
    <location>
        <begin position="227"/>
        <end position="240"/>
    </location>
</feature>
<evidence type="ECO:0000256" key="1">
    <source>
        <dbReference type="SAM" id="MobiDB-lite"/>
    </source>
</evidence>
<keyword evidence="2" id="KW-0812">Transmembrane</keyword>
<dbReference type="InterPro" id="IPR036465">
    <property type="entry name" value="vWFA_dom_sf"/>
</dbReference>
<evidence type="ECO:0000313" key="3">
    <source>
        <dbReference type="EMBL" id="KAL3779344.1"/>
    </source>
</evidence>
<feature type="compositionally biased region" description="Basic and acidic residues" evidence="1">
    <location>
        <begin position="141"/>
        <end position="151"/>
    </location>
</feature>
<accession>A0ABD3NU76</accession>
<dbReference type="Proteomes" id="UP001516023">
    <property type="component" value="Unassembled WGS sequence"/>
</dbReference>
<evidence type="ECO:0000313" key="4">
    <source>
        <dbReference type="Proteomes" id="UP001516023"/>
    </source>
</evidence>
<proteinExistence type="predicted"/>
<evidence type="ECO:0000256" key="2">
    <source>
        <dbReference type="SAM" id="Phobius"/>
    </source>
</evidence>
<name>A0ABD3NU76_9STRA</name>
<feature type="region of interest" description="Disordered" evidence="1">
    <location>
        <begin position="1"/>
        <end position="41"/>
    </location>
</feature>
<dbReference type="EMBL" id="JABMIG020000392">
    <property type="protein sequence ID" value="KAL3779344.1"/>
    <property type="molecule type" value="Genomic_DNA"/>
</dbReference>
<feature type="compositionally biased region" description="Basic and acidic residues" evidence="1">
    <location>
        <begin position="215"/>
        <end position="226"/>
    </location>
</feature>
<gene>
    <name evidence="3" type="ORF">HJC23_007474</name>
</gene>
<sequence>MDPNDDKPSTNPASPPLSPSTATTPTPTPTKKLPPTPLPPRWRFVNDAKKAHGYSTADAGQRIPGLSAEELAAKYRAPTISEISGTKRREGEVGRLNLREEEQLEEEELLEGEFGGFRPRVEEEMTSLERVGRTWNSISRGETHSLTEEQQARSSNEPSQEEEKAYELNENFNDCEGFIKLEAGERKDSSIEIESMVSCHSVEEQHTISVENDNTQDHENNTKYDENNVTSLNEDSSQSPKDIIEQDVSLYKPVVCENTDNHRITPPRNRKFAFLLFLLLLCALALSLGLLFGTRAKNQSNQYNLVLVPNATRLPSDGPSNYPSFSNTPSLLPTFDCRKGTIPFHVEIIQEQNLTAWTQAEIFAYDATWTLSETCSGDVIMECLPCQSMTTSHVNSETRKNNLFDDHARIRADRCLPSKNQYIFEVKASGRIGTCCGFAASKYMVTYDNDLIVEGETTMLTKNNKTGALSSLNGETSGKLMEFRAYFGSQEVPCPTSSPSHWPTPVPTNLTLIESMQPSTWPSTKPNKEPTISPSIQPIMIPTMEPTCSSNNGDFNLCFALDMSGSVCNQGTGFECNSCEPVLICNADGVSIATCCLNFLEVVTFTKDIVTSLGSLLSNQSYSVVQFATNATLVTSLTSSNKALDALDEMIYSGGCKMFLCTALYLCYLKFICLAFPHSDQSCRGH</sequence>
<keyword evidence="2" id="KW-0472">Membrane</keyword>
<feature type="compositionally biased region" description="Basic and acidic residues" evidence="1">
    <location>
        <begin position="86"/>
        <end position="101"/>
    </location>
</feature>
<keyword evidence="4" id="KW-1185">Reference proteome</keyword>
<reference evidence="3 4" key="1">
    <citation type="journal article" date="2020" name="G3 (Bethesda)">
        <title>Improved Reference Genome for Cyclotella cryptica CCMP332, a Model for Cell Wall Morphogenesis, Salinity Adaptation, and Lipid Production in Diatoms (Bacillariophyta).</title>
        <authorList>
            <person name="Roberts W.R."/>
            <person name="Downey K.M."/>
            <person name="Ruck E.C."/>
            <person name="Traller J.C."/>
            <person name="Alverson A.J."/>
        </authorList>
    </citation>
    <scope>NUCLEOTIDE SEQUENCE [LARGE SCALE GENOMIC DNA]</scope>
    <source>
        <strain evidence="3 4">CCMP332</strain>
    </source>
</reference>
<comment type="caution">
    <text evidence="3">The sequence shown here is derived from an EMBL/GenBank/DDBJ whole genome shotgun (WGS) entry which is preliminary data.</text>
</comment>
<dbReference type="Gene3D" id="3.40.50.410">
    <property type="entry name" value="von Willebrand factor, type A domain"/>
    <property type="match status" value="1"/>
</dbReference>
<feature type="region of interest" description="Disordered" evidence="1">
    <location>
        <begin position="86"/>
        <end position="118"/>
    </location>
</feature>
<feature type="region of interest" description="Disordered" evidence="1">
    <location>
        <begin position="130"/>
        <end position="165"/>
    </location>
</feature>
<organism evidence="3 4">
    <name type="scientific">Cyclotella cryptica</name>
    <dbReference type="NCBI Taxonomy" id="29204"/>
    <lineage>
        <taxon>Eukaryota</taxon>
        <taxon>Sar</taxon>
        <taxon>Stramenopiles</taxon>
        <taxon>Ochrophyta</taxon>
        <taxon>Bacillariophyta</taxon>
        <taxon>Coscinodiscophyceae</taxon>
        <taxon>Thalassiosirophycidae</taxon>
        <taxon>Stephanodiscales</taxon>
        <taxon>Stephanodiscaceae</taxon>
        <taxon>Cyclotella</taxon>
    </lineage>
</organism>
<feature type="compositionally biased region" description="Acidic residues" evidence="1">
    <location>
        <begin position="102"/>
        <end position="111"/>
    </location>
</feature>
<keyword evidence="2" id="KW-1133">Transmembrane helix</keyword>
<evidence type="ECO:0008006" key="5">
    <source>
        <dbReference type="Google" id="ProtNLM"/>
    </source>
</evidence>
<dbReference type="SUPFAM" id="SSF53300">
    <property type="entry name" value="vWA-like"/>
    <property type="match status" value="1"/>
</dbReference>
<feature type="compositionally biased region" description="Pro residues" evidence="1">
    <location>
        <begin position="26"/>
        <end position="40"/>
    </location>
</feature>
<feature type="region of interest" description="Disordered" evidence="1">
    <location>
        <begin position="210"/>
        <end position="241"/>
    </location>
</feature>
<feature type="transmembrane region" description="Helical" evidence="2">
    <location>
        <begin position="272"/>
        <end position="292"/>
    </location>
</feature>
<protein>
    <recommendedName>
        <fullName evidence="5">VWFA domain-containing protein</fullName>
    </recommendedName>
</protein>
<dbReference type="AlphaFoldDB" id="A0ABD3NU76"/>